<evidence type="ECO:0000313" key="1">
    <source>
        <dbReference type="EMBL" id="BAL54974.1"/>
    </source>
</evidence>
<dbReference type="AlphaFoldDB" id="H5SFN8"/>
<organism evidence="1">
    <name type="scientific">uncultured Chloroflexota bacterium</name>
    <dbReference type="NCBI Taxonomy" id="166587"/>
    <lineage>
        <taxon>Bacteria</taxon>
        <taxon>Bacillati</taxon>
        <taxon>Chloroflexota</taxon>
        <taxon>environmental samples</taxon>
    </lineage>
</organism>
<reference evidence="1" key="1">
    <citation type="journal article" date="2005" name="Environ. Microbiol.">
        <title>Genetic and functional properties of uncultivated thermophilic crenarchaeotes from a subsurface gold mine as revealed by analysis of genome fragments.</title>
        <authorList>
            <person name="Nunoura T."/>
            <person name="Hirayama H."/>
            <person name="Takami H."/>
            <person name="Oida H."/>
            <person name="Nishi S."/>
            <person name="Shimamura S."/>
            <person name="Suzuki Y."/>
            <person name="Inagaki F."/>
            <person name="Takai K."/>
            <person name="Nealson K.H."/>
            <person name="Horikoshi K."/>
        </authorList>
    </citation>
    <scope>NUCLEOTIDE SEQUENCE</scope>
</reference>
<accession>H5SFN8</accession>
<sequence>MAEMHSWKTKTLVFGTVLGALAGLATAYLLTRRAEKEGKPLSLTSGQGIRLGVLLLGFIRQLLTLDEK</sequence>
<proteinExistence type="predicted"/>
<reference evidence="1" key="2">
    <citation type="journal article" date="2012" name="PLoS ONE">
        <title>A Deeply Branching Thermophilic Bacterium with an Ancient Acetyl-CoA Pathway Dominates a Subsurface Ecosystem.</title>
        <authorList>
            <person name="Takami H."/>
            <person name="Noguchi H."/>
            <person name="Takaki Y."/>
            <person name="Uchiyama I."/>
            <person name="Toyoda A."/>
            <person name="Nishi S."/>
            <person name="Chee G.-J."/>
            <person name="Arai W."/>
            <person name="Nunoura T."/>
            <person name="Itoh T."/>
            <person name="Hattori M."/>
            <person name="Takai K."/>
        </authorList>
    </citation>
    <scope>NUCLEOTIDE SEQUENCE</scope>
</reference>
<protein>
    <submittedName>
        <fullName evidence="1">Uncharacterized protein</fullName>
    </submittedName>
</protein>
<dbReference type="EMBL" id="AP011705">
    <property type="protein sequence ID" value="BAL54974.1"/>
    <property type="molecule type" value="Genomic_DNA"/>
</dbReference>
<gene>
    <name evidence="1" type="ORF">HGMM_F22C05C20</name>
</gene>
<name>H5SFN8_9CHLR</name>